<dbReference type="PANTHER" id="PTHR30485:SF2">
    <property type="entry name" value="BLL0597 PROTEIN"/>
    <property type="match status" value="1"/>
</dbReference>
<dbReference type="GO" id="GO:0020037">
    <property type="term" value="F:heme binding"/>
    <property type="evidence" value="ECO:0007669"/>
    <property type="project" value="TreeGrafter"/>
</dbReference>
<feature type="transmembrane region" description="Helical" evidence="6">
    <location>
        <begin position="99"/>
        <end position="119"/>
    </location>
</feature>
<gene>
    <name evidence="8" type="ordered locus">Daro_2814</name>
</gene>
<comment type="subcellular location">
    <subcellularLocation>
        <location evidence="1">Cell membrane</location>
        <topology evidence="1">Multi-pass membrane protein</topology>
    </subcellularLocation>
</comment>
<evidence type="ECO:0000259" key="7">
    <source>
        <dbReference type="Pfam" id="PF01292"/>
    </source>
</evidence>
<dbReference type="GO" id="GO:0009055">
    <property type="term" value="F:electron transfer activity"/>
    <property type="evidence" value="ECO:0007669"/>
    <property type="project" value="InterPro"/>
</dbReference>
<name>Q47C87_DECAR</name>
<reference evidence="8" key="1">
    <citation type="submission" date="2005-08" db="EMBL/GenBank/DDBJ databases">
        <title>Complete sequence of Dechloromonas aromatica RCB.</title>
        <authorList>
            <person name="Salinero K.K."/>
            <person name="Copeland A."/>
            <person name="Lucas S."/>
            <person name="Lapidus A."/>
            <person name="Barry K."/>
            <person name="Detter J.C."/>
            <person name="Glavina T."/>
            <person name="Hammon N."/>
            <person name="Israni S."/>
            <person name="Pitluck S."/>
            <person name="Di Bartolo G."/>
            <person name="Trong S."/>
            <person name="Schmutz J."/>
            <person name="Larimer F."/>
            <person name="Land M."/>
            <person name="Ivanova N."/>
            <person name="Richardson P."/>
        </authorList>
    </citation>
    <scope>NUCLEOTIDE SEQUENCE</scope>
    <source>
        <strain evidence="8">RCB</strain>
    </source>
</reference>
<dbReference type="GO" id="GO:0005886">
    <property type="term" value="C:plasma membrane"/>
    <property type="evidence" value="ECO:0007669"/>
    <property type="project" value="UniProtKB-SubCell"/>
</dbReference>
<dbReference type="HOGENOM" id="CLU_078451_2_0_4"/>
<feature type="transmembrane region" description="Helical" evidence="6">
    <location>
        <begin position="12"/>
        <end position="29"/>
    </location>
</feature>
<feature type="domain" description="Cytochrome b561 bacterial/Ni-hydrogenase" evidence="7">
    <location>
        <begin position="6"/>
        <end position="167"/>
    </location>
</feature>
<evidence type="ECO:0000313" key="8">
    <source>
        <dbReference type="EMBL" id="AAZ47544.1"/>
    </source>
</evidence>
<evidence type="ECO:0000256" key="6">
    <source>
        <dbReference type="SAM" id="Phobius"/>
    </source>
</evidence>
<feature type="transmembrane region" description="Helical" evidence="6">
    <location>
        <begin position="35"/>
        <end position="55"/>
    </location>
</feature>
<evidence type="ECO:0000256" key="4">
    <source>
        <dbReference type="ARBA" id="ARBA00022989"/>
    </source>
</evidence>
<dbReference type="InterPro" id="IPR011577">
    <property type="entry name" value="Cyt_b561_bac/Ni-Hgenase"/>
</dbReference>
<dbReference type="SUPFAM" id="SSF81342">
    <property type="entry name" value="Transmembrane di-heme cytochromes"/>
    <property type="match status" value="1"/>
</dbReference>
<dbReference type="KEGG" id="dar:Daro_2814"/>
<dbReference type="InterPro" id="IPR016174">
    <property type="entry name" value="Di-haem_cyt_TM"/>
</dbReference>
<keyword evidence="2" id="KW-1003">Cell membrane</keyword>
<protein>
    <submittedName>
        <fullName evidence="8">Cytochrome B561, bacterial</fullName>
    </submittedName>
</protein>
<dbReference type="Gene3D" id="1.20.950.20">
    <property type="entry name" value="Transmembrane di-heme cytochromes, Chain C"/>
    <property type="match status" value="1"/>
</dbReference>
<sequence>MQKILVWDWPVRLGHWLMVGGFILAWLTSESETFRLVHVISGSVVVAVALFRIPWGFIGSRYARFVDFVRGPSSVIDYLHSLLKLQPAHQTGHNPAGGWAILLLLALGITTGLVGWATYNEIGGEWLEDLHEGLAVTMLTVVIVHVAGVISGSLLHGENLIRAMITGYKQGSLEDAIPSAMPLAAILLLVWVAAAGWWLAS</sequence>
<feature type="transmembrane region" description="Helical" evidence="6">
    <location>
        <begin position="176"/>
        <end position="200"/>
    </location>
</feature>
<dbReference type="AlphaFoldDB" id="Q47C87"/>
<evidence type="ECO:0000256" key="1">
    <source>
        <dbReference type="ARBA" id="ARBA00004651"/>
    </source>
</evidence>
<dbReference type="PANTHER" id="PTHR30485">
    <property type="entry name" value="NI/FE-HYDROGENASE 1 B-TYPE CYTOCHROME SUBUNIT"/>
    <property type="match status" value="1"/>
</dbReference>
<dbReference type="InterPro" id="IPR051542">
    <property type="entry name" value="Hydrogenase_cytochrome"/>
</dbReference>
<proteinExistence type="predicted"/>
<keyword evidence="3 6" id="KW-0812">Transmembrane</keyword>
<evidence type="ECO:0000256" key="2">
    <source>
        <dbReference type="ARBA" id="ARBA00022475"/>
    </source>
</evidence>
<dbReference type="EMBL" id="CP000089">
    <property type="protein sequence ID" value="AAZ47544.1"/>
    <property type="molecule type" value="Genomic_DNA"/>
</dbReference>
<keyword evidence="4 6" id="KW-1133">Transmembrane helix</keyword>
<dbReference type="Pfam" id="PF01292">
    <property type="entry name" value="Ni_hydr_CYTB"/>
    <property type="match status" value="1"/>
</dbReference>
<evidence type="ECO:0000256" key="5">
    <source>
        <dbReference type="ARBA" id="ARBA00023136"/>
    </source>
</evidence>
<dbReference type="STRING" id="159087.Daro_2814"/>
<accession>Q47C87</accession>
<dbReference type="eggNOG" id="COG3658">
    <property type="taxonomic scope" value="Bacteria"/>
</dbReference>
<feature type="transmembrane region" description="Helical" evidence="6">
    <location>
        <begin position="134"/>
        <end position="155"/>
    </location>
</feature>
<organism evidence="8">
    <name type="scientific">Dechloromonas aromatica (strain RCB)</name>
    <dbReference type="NCBI Taxonomy" id="159087"/>
    <lineage>
        <taxon>Bacteria</taxon>
        <taxon>Pseudomonadati</taxon>
        <taxon>Pseudomonadota</taxon>
        <taxon>Betaproteobacteria</taxon>
        <taxon>Rhodocyclales</taxon>
        <taxon>Azonexaceae</taxon>
        <taxon>Dechloromonas</taxon>
    </lineage>
</organism>
<keyword evidence="5 6" id="KW-0472">Membrane</keyword>
<evidence type="ECO:0000256" key="3">
    <source>
        <dbReference type="ARBA" id="ARBA00022692"/>
    </source>
</evidence>
<dbReference type="GO" id="GO:0022904">
    <property type="term" value="P:respiratory electron transport chain"/>
    <property type="evidence" value="ECO:0007669"/>
    <property type="project" value="InterPro"/>
</dbReference>
<dbReference type="OrthoDB" id="196472at2"/>